<dbReference type="Proteomes" id="UP000192042">
    <property type="component" value="Chromosome I"/>
</dbReference>
<accession>A0A1W1I414</accession>
<dbReference type="AlphaFoldDB" id="A0A1W1I414"/>
<keyword evidence="5" id="KW-1185">Reference proteome</keyword>
<dbReference type="STRING" id="1325564.NSJP_1391"/>
<keyword evidence="1" id="KW-0862">Zinc</keyword>
<evidence type="ECO:0000256" key="2">
    <source>
        <dbReference type="SAM" id="MobiDB-lite"/>
    </source>
</evidence>
<keyword evidence="1" id="KW-0479">Metal-binding</keyword>
<keyword evidence="1" id="KW-0863">Zinc-finger</keyword>
<dbReference type="Gene3D" id="1.10.287.1490">
    <property type="match status" value="1"/>
</dbReference>
<feature type="domain" description="SWIM-type" evidence="3">
    <location>
        <begin position="67"/>
        <end position="103"/>
    </location>
</feature>
<dbReference type="GO" id="GO:0008270">
    <property type="term" value="F:zinc ion binding"/>
    <property type="evidence" value="ECO:0007669"/>
    <property type="project" value="UniProtKB-KW"/>
</dbReference>
<sequence length="305" mass="33276">MDTDPMRNKIPCSAERLSLLDPPMIQGVVDRNAFHIGNQYLSENRVRIVEADDSQISSAVIGNSGLYEQTIKLKDGHLVSRCSCSLPEEPMCRHCIAVLLEYHRWVQPKSQSKKAKQPAASQAAAPEANGGGTPAAAAHGGPDLKLSEVMAFIEWLQPAMKAIGEGHSLPDSSRASGEIGAWIETIRGLDERRRESEERQSTMESERRDREAYVGRLTQQLQTSMAEVQTAQQASQQLQQEISTYQDMFAKIADLASEVAGYDSQIKSISGELLAKGAQLDKLAASFREVASALKTGQRPGPQAS</sequence>
<protein>
    <recommendedName>
        <fullName evidence="3">SWIM-type domain-containing protein</fullName>
    </recommendedName>
</protein>
<reference evidence="4 5" key="1">
    <citation type="submission" date="2017-03" db="EMBL/GenBank/DDBJ databases">
        <authorList>
            <person name="Afonso C.L."/>
            <person name="Miller P.J."/>
            <person name="Scott M.A."/>
            <person name="Spackman E."/>
            <person name="Goraichik I."/>
            <person name="Dimitrov K.M."/>
            <person name="Suarez D.L."/>
            <person name="Swayne D.E."/>
        </authorList>
    </citation>
    <scope>NUCLEOTIDE SEQUENCE [LARGE SCALE GENOMIC DNA]</scope>
    <source>
        <strain evidence="4">Genome sequencing of Nitrospira japonica strain NJ11</strain>
    </source>
</reference>
<gene>
    <name evidence="4" type="ORF">NSJP_1391</name>
</gene>
<dbReference type="EMBL" id="LT828648">
    <property type="protein sequence ID" value="SLM47563.1"/>
    <property type="molecule type" value="Genomic_DNA"/>
</dbReference>
<name>A0A1W1I414_9BACT</name>
<dbReference type="KEGG" id="nja:NSJP_1391"/>
<feature type="region of interest" description="Disordered" evidence="2">
    <location>
        <begin position="191"/>
        <end position="210"/>
    </location>
</feature>
<proteinExistence type="predicted"/>
<evidence type="ECO:0000313" key="5">
    <source>
        <dbReference type="Proteomes" id="UP000192042"/>
    </source>
</evidence>
<feature type="region of interest" description="Disordered" evidence="2">
    <location>
        <begin position="111"/>
        <end position="140"/>
    </location>
</feature>
<organism evidence="4 5">
    <name type="scientific">Nitrospira japonica</name>
    <dbReference type="NCBI Taxonomy" id="1325564"/>
    <lineage>
        <taxon>Bacteria</taxon>
        <taxon>Pseudomonadati</taxon>
        <taxon>Nitrospirota</taxon>
        <taxon>Nitrospiria</taxon>
        <taxon>Nitrospirales</taxon>
        <taxon>Nitrospiraceae</taxon>
        <taxon>Nitrospira</taxon>
    </lineage>
</organism>
<evidence type="ECO:0000256" key="1">
    <source>
        <dbReference type="PROSITE-ProRule" id="PRU00325"/>
    </source>
</evidence>
<feature type="compositionally biased region" description="Low complexity" evidence="2">
    <location>
        <begin position="117"/>
        <end position="140"/>
    </location>
</feature>
<evidence type="ECO:0000259" key="3">
    <source>
        <dbReference type="PROSITE" id="PS50966"/>
    </source>
</evidence>
<dbReference type="InterPro" id="IPR007527">
    <property type="entry name" value="Znf_SWIM"/>
</dbReference>
<evidence type="ECO:0000313" key="4">
    <source>
        <dbReference type="EMBL" id="SLM47563.1"/>
    </source>
</evidence>
<dbReference type="PROSITE" id="PS50966">
    <property type="entry name" value="ZF_SWIM"/>
    <property type="match status" value="1"/>
</dbReference>